<evidence type="ECO:0000313" key="8">
    <source>
        <dbReference type="EnsemblMetazoa" id="PPA32055.1"/>
    </source>
</evidence>
<keyword evidence="5" id="KW-0325">Glycoprotein</keyword>
<evidence type="ECO:0000256" key="1">
    <source>
        <dbReference type="ARBA" id="ARBA00004606"/>
    </source>
</evidence>
<dbReference type="InterPro" id="IPR021134">
    <property type="entry name" value="Bestrophin-like"/>
</dbReference>
<dbReference type="Proteomes" id="UP000005239">
    <property type="component" value="Unassembled WGS sequence"/>
</dbReference>
<evidence type="ECO:0000256" key="3">
    <source>
        <dbReference type="ARBA" id="ARBA00022679"/>
    </source>
</evidence>
<keyword evidence="7" id="KW-0812">Transmembrane</keyword>
<dbReference type="GO" id="GO:0016757">
    <property type="term" value="F:glycosyltransferase activity"/>
    <property type="evidence" value="ECO:0007669"/>
    <property type="project" value="UniProtKB-KW"/>
</dbReference>
<sequence>MTVSYTAEVSTASNKLSFMRMLFRWRGSLWKLVWFELLLWCAAFAVISTIYRTAMTENQQIQFEWVCLHAARYADYLPLSFLLGSYVTFVVRRWHKQFAVIGWVDKSIMLTSSYIGGSSQRARILRRGVARQMCLMQVLIYRLICAPVHRRFPTVESLVEQGYLLQDELPDLADTKFWQPIKWAMEYVRIARQERLIGSDNAVQDIYQELLKLRGQLLQTFLYDWVPVPLNYTQIVFIAVRLFFIVELLGRQFLDPVRVGTHRHSIDCYVPFLSIYQFIVYVGWVKVAEALLNPYGEDDDDFETNWIIDRNLKVGLDIADYAADFAPPLEKDLYWNEQEVIPFYSIETATDQQHGAIGSAVEHEQDDDCYSHRRGSIMSMFSSAIHSISNWSLAESSISRRNSIDPTPIHPTQFNREKLTELGNRVRNVRKFSEIAEVEENTPDETITVETHCKGSLRRAQSNALISRSPPAPPKSIRSRRVAIVSPGSASVSRGYQGSLLSARISVNAAVAYQEIIGFGGAFTDAAGINIASLTAPTQERLRQTMYTQKGERIPYMTRALNLTGGDLRLFSSPWSAPARMKTTGRTASPSGRQQCRTTSHRQGDLPIWRWQTMYWNESGENRFLRPGVKRVPSSITGLNAVGVAHTTFVTPDGQRIVTILKTTPLAKEMVIEERDATSPHVECAIWPSYRPFSRSVFTYAKSLSRVKLVPAENLDMSCAAVRKRVTSRQNPPTGFPIAFAKVVHQDYEFLEEQLAVNFADEHSFCFALDKKAPLSFRRHIMALSVCLHNVFLSEHEYDTDSAGHYHNNALLDCMRVVRQRHWNYVMFLQNHDIMIKSNRELSDVFTALNGANDAEMVSCPHAAWDIRCEISEMNLGKLDLCPRGLSQEEHAICASQNIQLAKGWTQVSIARETADYIDDRLNLTTFLAVLNEQRYGVDELLMQSLLATKALGIPGTYPPRCLYENDSAAPTNTMFITRLTHWSWWASYGCRSGMWRNELCVFGVEDLNHLAGVHQIMANKMLPSMDYASISCMGEVLFNRTHHGLEDHPLDMNIYQNLPAVRLRKADPDNYDRFECHKFPKRKAIQRTVYDILRDFVSCNGCKTFFRHSSINIRVYKPCLFDGKRTKSDVGSVDSVDESINRRSQMNPRSIVSIDAAVQAMLPTDSPTANALFVVGVVRVSLPAIDYAAISCMGEMLFNRTHHGLDDHPLDMTIYQNLPAVRLRKAVQADPDNYDRFECHKFTKRKEIQRIVYDKLRDFVVRHWYRGNRAFCKAKKSSKYGSHRGCNVLDHLLLLPDAHDEITRVRPHFDDDVFSALSFDYAVKRAEKSNGEKTRSAASTPPYISQISSSYGSRYIRDRKLKYRQER</sequence>
<keyword evidence="4 7" id="KW-0472">Membrane</keyword>
<evidence type="ECO:0000256" key="6">
    <source>
        <dbReference type="SAM" id="MobiDB-lite"/>
    </source>
</evidence>
<dbReference type="OrthoDB" id="2019572at2759"/>
<dbReference type="InterPro" id="IPR003406">
    <property type="entry name" value="Glyco_trans_14"/>
</dbReference>
<accession>A0A2A6CK12</accession>
<gene>
    <name evidence="8" type="primary">WBGene00204918</name>
</gene>
<evidence type="ECO:0000256" key="7">
    <source>
        <dbReference type="SAM" id="Phobius"/>
    </source>
</evidence>
<dbReference type="Pfam" id="PF02485">
    <property type="entry name" value="Branch"/>
    <property type="match status" value="1"/>
</dbReference>
<dbReference type="InterPro" id="IPR017853">
    <property type="entry name" value="GH"/>
</dbReference>
<name>A0A2A6CK12_PRIPA</name>
<dbReference type="PANTHER" id="PTHR46671:SF7">
    <property type="entry name" value="CORE-2_I-BRANCHING ENZYME"/>
    <property type="match status" value="1"/>
</dbReference>
<reference evidence="9" key="1">
    <citation type="journal article" date="2008" name="Nat. Genet.">
        <title>The Pristionchus pacificus genome provides a unique perspective on nematode lifestyle and parasitism.</title>
        <authorList>
            <person name="Dieterich C."/>
            <person name="Clifton S.W."/>
            <person name="Schuster L.N."/>
            <person name="Chinwalla A."/>
            <person name="Delehaunty K."/>
            <person name="Dinkelacker I."/>
            <person name="Fulton L."/>
            <person name="Fulton R."/>
            <person name="Godfrey J."/>
            <person name="Minx P."/>
            <person name="Mitreva M."/>
            <person name="Roeseler W."/>
            <person name="Tian H."/>
            <person name="Witte H."/>
            <person name="Yang S.P."/>
            <person name="Wilson R.K."/>
            <person name="Sommer R.J."/>
        </authorList>
    </citation>
    <scope>NUCLEOTIDE SEQUENCE [LARGE SCALE GENOMIC DNA]</scope>
    <source>
        <strain evidence="9">PS312</strain>
    </source>
</reference>
<evidence type="ECO:0000313" key="9">
    <source>
        <dbReference type="Proteomes" id="UP000005239"/>
    </source>
</evidence>
<feature type="compositionally biased region" description="Polar residues" evidence="6">
    <location>
        <begin position="584"/>
        <end position="598"/>
    </location>
</feature>
<accession>A0A8R1UIH9</accession>
<evidence type="ECO:0000256" key="2">
    <source>
        <dbReference type="ARBA" id="ARBA00022676"/>
    </source>
</evidence>
<evidence type="ECO:0000256" key="5">
    <source>
        <dbReference type="ARBA" id="ARBA00023180"/>
    </source>
</evidence>
<feature type="region of interest" description="Disordered" evidence="6">
    <location>
        <begin position="579"/>
        <end position="599"/>
    </location>
</feature>
<protein>
    <submittedName>
        <fullName evidence="8">Glycoside hydrolase</fullName>
    </submittedName>
</protein>
<dbReference type="GO" id="GO:0005254">
    <property type="term" value="F:chloride channel activity"/>
    <property type="evidence" value="ECO:0007669"/>
    <property type="project" value="InterPro"/>
</dbReference>
<reference evidence="8" key="2">
    <citation type="submission" date="2022-06" db="UniProtKB">
        <authorList>
            <consortium name="EnsemblMetazoa"/>
        </authorList>
    </citation>
    <scope>IDENTIFICATION</scope>
    <source>
        <strain evidence="8">PS312</strain>
    </source>
</reference>
<dbReference type="PANTHER" id="PTHR46671">
    <property type="entry name" value="PROTEIN CBG11221"/>
    <property type="match status" value="1"/>
</dbReference>
<keyword evidence="2" id="KW-0328">Glycosyltransferase</keyword>
<comment type="subcellular location">
    <subcellularLocation>
        <location evidence="1">Membrane</location>
        <topology evidence="1">Single-pass type II membrane protein</topology>
    </subcellularLocation>
</comment>
<keyword evidence="9" id="KW-1185">Reference proteome</keyword>
<dbReference type="SUPFAM" id="SSF51445">
    <property type="entry name" value="(Trans)glycosidases"/>
    <property type="match status" value="1"/>
</dbReference>
<evidence type="ECO:0000256" key="4">
    <source>
        <dbReference type="ARBA" id="ARBA00023136"/>
    </source>
</evidence>
<feature type="transmembrane region" description="Helical" evidence="7">
    <location>
        <begin position="29"/>
        <end position="51"/>
    </location>
</feature>
<dbReference type="Gene3D" id="3.20.20.80">
    <property type="entry name" value="Glycosidases"/>
    <property type="match status" value="2"/>
</dbReference>
<organism evidence="8 9">
    <name type="scientific">Pristionchus pacificus</name>
    <name type="common">Parasitic nematode worm</name>
    <dbReference type="NCBI Taxonomy" id="54126"/>
    <lineage>
        <taxon>Eukaryota</taxon>
        <taxon>Metazoa</taxon>
        <taxon>Ecdysozoa</taxon>
        <taxon>Nematoda</taxon>
        <taxon>Chromadorea</taxon>
        <taxon>Rhabditida</taxon>
        <taxon>Rhabditina</taxon>
        <taxon>Diplogasteromorpha</taxon>
        <taxon>Diplogasteroidea</taxon>
        <taxon>Neodiplogasteridae</taxon>
        <taxon>Pristionchus</taxon>
    </lineage>
</organism>
<keyword evidence="7" id="KW-1133">Transmembrane helix</keyword>
<keyword evidence="3" id="KW-0808">Transferase</keyword>
<proteinExistence type="predicted"/>
<dbReference type="Pfam" id="PF01062">
    <property type="entry name" value="Bestrophin"/>
    <property type="match status" value="1"/>
</dbReference>
<dbReference type="GO" id="GO:0016020">
    <property type="term" value="C:membrane"/>
    <property type="evidence" value="ECO:0007669"/>
    <property type="project" value="UniProtKB-SubCell"/>
</dbReference>
<dbReference type="EnsemblMetazoa" id="PPA32055.1">
    <property type="protein sequence ID" value="PPA32055.1"/>
    <property type="gene ID" value="WBGene00204918"/>
</dbReference>